<dbReference type="AlphaFoldDB" id="D2QEV6"/>
<reference evidence="1 2" key="1">
    <citation type="journal article" date="2010" name="Stand. Genomic Sci.">
        <title>Complete genome sequence of Spirosoma linguale type strain (1).</title>
        <authorList>
            <person name="Lail K."/>
            <person name="Sikorski J."/>
            <person name="Saunders E."/>
            <person name="Lapidus A."/>
            <person name="Glavina Del Rio T."/>
            <person name="Copeland A."/>
            <person name="Tice H."/>
            <person name="Cheng J.-F."/>
            <person name="Lucas S."/>
            <person name="Nolan M."/>
            <person name="Bruce D."/>
            <person name="Goodwin L."/>
            <person name="Pitluck S."/>
            <person name="Ivanova N."/>
            <person name="Mavromatis K."/>
            <person name="Ovchinnikova G."/>
            <person name="Pati A."/>
            <person name="Chen A."/>
            <person name="Palaniappan K."/>
            <person name="Land M."/>
            <person name="Hauser L."/>
            <person name="Chang Y.-J."/>
            <person name="Jeffries C.D."/>
            <person name="Chain P."/>
            <person name="Brettin T."/>
            <person name="Detter J.C."/>
            <person name="Schuetze A."/>
            <person name="Rohde M."/>
            <person name="Tindall B.J."/>
            <person name="Goeker M."/>
            <person name="Bristow J."/>
            <person name="Eisen J.A."/>
            <person name="Markowitz V."/>
            <person name="Hugenholtz P."/>
            <person name="Kyrpides N.C."/>
            <person name="Klenk H.-P."/>
            <person name="Chen F."/>
        </authorList>
    </citation>
    <scope>NUCLEOTIDE SEQUENCE [LARGE SCALE GENOMIC DNA]</scope>
    <source>
        <strain evidence="2">ATCC 33905 / DSM 74 / LMG 10896 / Claus 1</strain>
    </source>
</reference>
<protein>
    <submittedName>
        <fullName evidence="1">Uncharacterized protein</fullName>
    </submittedName>
</protein>
<dbReference type="RefSeq" id="WP_012929796.1">
    <property type="nucleotide sequence ID" value="NC_013730.1"/>
</dbReference>
<dbReference type="Proteomes" id="UP000002028">
    <property type="component" value="Chromosome"/>
</dbReference>
<name>D2QEV6_SPILD</name>
<keyword evidence="2" id="KW-1185">Reference proteome</keyword>
<proteinExistence type="predicted"/>
<dbReference type="EMBL" id="CP001769">
    <property type="protein sequence ID" value="ADB41300.1"/>
    <property type="molecule type" value="Genomic_DNA"/>
</dbReference>
<evidence type="ECO:0000313" key="2">
    <source>
        <dbReference type="Proteomes" id="UP000002028"/>
    </source>
</evidence>
<dbReference type="HOGENOM" id="CLU_2481731_0_0_10"/>
<organism evidence="1 2">
    <name type="scientific">Spirosoma linguale (strain ATCC 33905 / DSM 74 / LMG 10896 / Claus 1)</name>
    <dbReference type="NCBI Taxonomy" id="504472"/>
    <lineage>
        <taxon>Bacteria</taxon>
        <taxon>Pseudomonadati</taxon>
        <taxon>Bacteroidota</taxon>
        <taxon>Cytophagia</taxon>
        <taxon>Cytophagales</taxon>
        <taxon>Cytophagaceae</taxon>
        <taxon>Spirosoma</taxon>
    </lineage>
</organism>
<dbReference type="STRING" id="504472.Slin_5331"/>
<gene>
    <name evidence="1" type="ordered locus">Slin_5331</name>
</gene>
<evidence type="ECO:0000313" key="1">
    <source>
        <dbReference type="EMBL" id="ADB41300.1"/>
    </source>
</evidence>
<accession>D2QEV6</accession>
<sequence length="87" mass="10562">MKLIKPQLPFDESAREWVDFCLDFKTVAGFVTVFEQTWKQEFNSVEKFKGAAYEKTETLYNDLFGQRRYNDREVFYSARSRHYKQTR</sequence>
<dbReference type="KEGG" id="sli:Slin_5331"/>